<accession>X1BEM9</accession>
<reference evidence="2" key="1">
    <citation type="journal article" date="2014" name="Front. Microbiol.">
        <title>High frequency of phylogenetically diverse reductive dehalogenase-homologous genes in deep subseafloor sedimentary metagenomes.</title>
        <authorList>
            <person name="Kawai M."/>
            <person name="Futagami T."/>
            <person name="Toyoda A."/>
            <person name="Takaki Y."/>
            <person name="Nishi S."/>
            <person name="Hori S."/>
            <person name="Arai W."/>
            <person name="Tsubouchi T."/>
            <person name="Morono Y."/>
            <person name="Uchiyama I."/>
            <person name="Ito T."/>
            <person name="Fujiyama A."/>
            <person name="Inagaki F."/>
            <person name="Takami H."/>
        </authorList>
    </citation>
    <scope>NUCLEOTIDE SEQUENCE</scope>
    <source>
        <strain evidence="2">Expedition CK06-06</strain>
    </source>
</reference>
<proteinExistence type="predicted"/>
<feature type="compositionally biased region" description="Basic and acidic residues" evidence="1">
    <location>
        <begin position="47"/>
        <end position="62"/>
    </location>
</feature>
<gene>
    <name evidence="2" type="ORF">S01H4_27796</name>
</gene>
<dbReference type="EMBL" id="BART01013663">
    <property type="protein sequence ID" value="GAG79672.1"/>
    <property type="molecule type" value="Genomic_DNA"/>
</dbReference>
<sequence length="187" mass="22207">MFRQKNKMLQQEFKKKISKLRTKSDENLYLKEENLKLKSGREKLRENLEAYQKENKKLQDAARKKRKTRSDAGKHRDVSSKNKRSGKPKGANGGGLKNPDPKEIDYTREHYLDACPECNKSLKDVNPFDHHDHYIRDFEKLKRGMRLVYIRHVIYRYKCPHCRKIVSKSFGKLKWARYGLGIIPLVF</sequence>
<organism evidence="2">
    <name type="scientific">marine sediment metagenome</name>
    <dbReference type="NCBI Taxonomy" id="412755"/>
    <lineage>
        <taxon>unclassified sequences</taxon>
        <taxon>metagenomes</taxon>
        <taxon>ecological metagenomes</taxon>
    </lineage>
</organism>
<evidence type="ECO:0008006" key="3">
    <source>
        <dbReference type="Google" id="ProtNLM"/>
    </source>
</evidence>
<dbReference type="AlphaFoldDB" id="X1BEM9"/>
<feature type="compositionally biased region" description="Basic and acidic residues" evidence="1">
    <location>
        <begin position="69"/>
        <end position="80"/>
    </location>
</feature>
<protein>
    <recommendedName>
        <fullName evidence="3">Transposase IS66 zinc-finger binding domain-containing protein</fullName>
    </recommendedName>
</protein>
<comment type="caution">
    <text evidence="2">The sequence shown here is derived from an EMBL/GenBank/DDBJ whole genome shotgun (WGS) entry which is preliminary data.</text>
</comment>
<evidence type="ECO:0000313" key="2">
    <source>
        <dbReference type="EMBL" id="GAG79672.1"/>
    </source>
</evidence>
<name>X1BEM9_9ZZZZ</name>
<feature type="region of interest" description="Disordered" evidence="1">
    <location>
        <begin position="47"/>
        <end position="102"/>
    </location>
</feature>
<evidence type="ECO:0000256" key="1">
    <source>
        <dbReference type="SAM" id="MobiDB-lite"/>
    </source>
</evidence>